<dbReference type="EMBL" id="CAEZSG010000045">
    <property type="protein sequence ID" value="CAB4535050.1"/>
    <property type="molecule type" value="Genomic_DNA"/>
</dbReference>
<evidence type="ECO:0000256" key="3">
    <source>
        <dbReference type="ARBA" id="ARBA00023239"/>
    </source>
</evidence>
<dbReference type="InterPro" id="IPR005000">
    <property type="entry name" value="Aldolase/citrate-lyase_domain"/>
</dbReference>
<dbReference type="AlphaFoldDB" id="A0A6J6FA76"/>
<dbReference type="GO" id="GO:0005737">
    <property type="term" value="C:cytoplasm"/>
    <property type="evidence" value="ECO:0007669"/>
    <property type="project" value="TreeGrafter"/>
</dbReference>
<dbReference type="InterPro" id="IPR050251">
    <property type="entry name" value="HpcH-HpaI_aldolase"/>
</dbReference>
<dbReference type="SUPFAM" id="SSF51621">
    <property type="entry name" value="Phosphoenolpyruvate/pyruvate domain"/>
    <property type="match status" value="1"/>
</dbReference>
<dbReference type="EMBL" id="CAEZTZ010000031">
    <property type="protein sequence ID" value="CAB4581578.1"/>
    <property type="molecule type" value="Genomic_DNA"/>
</dbReference>
<accession>A0A6J6FA76</accession>
<evidence type="ECO:0000259" key="4">
    <source>
        <dbReference type="Pfam" id="PF03328"/>
    </source>
</evidence>
<gene>
    <name evidence="5" type="ORF">UFOPK1413_00408</name>
    <name evidence="6" type="ORF">UFOPK1767_00366</name>
</gene>
<keyword evidence="2" id="KW-0479">Metal-binding</keyword>
<sequence>MATPLNYGRLRERLHGPDVTVGVFAGLGSVLAAEVAAASGVDWVLVDCEHGAAGDDIVSPIVATTGAYGVPTLVRAESGERIRIGRALDAGAAGVMIPRLTSADEVRAAISHFFYPPRGDRGVATYNRANQWGAETSALDGAVHACAMIQIETRGALTDVDEIAAIDGVDMLFVGPLDLSYSLGIPRQYDHPDFLTALDLVLAATNRAGIAAGILAPDAETAQRHIDRGFRFIAVSSDSVLLSAAIRQNVTALKGSAS</sequence>
<dbReference type="InterPro" id="IPR040442">
    <property type="entry name" value="Pyrv_kinase-like_dom_sf"/>
</dbReference>
<dbReference type="GO" id="GO:0016832">
    <property type="term" value="F:aldehyde-lyase activity"/>
    <property type="evidence" value="ECO:0007669"/>
    <property type="project" value="TreeGrafter"/>
</dbReference>
<keyword evidence="3" id="KW-0456">Lyase</keyword>
<reference evidence="6" key="1">
    <citation type="submission" date="2020-05" db="EMBL/GenBank/DDBJ databases">
        <authorList>
            <person name="Chiriac C."/>
            <person name="Salcher M."/>
            <person name="Ghai R."/>
            <person name="Kavagutti S V."/>
        </authorList>
    </citation>
    <scope>NUCLEOTIDE SEQUENCE</scope>
</reference>
<feature type="domain" description="HpcH/HpaI aldolase/citrate lyase" evidence="4">
    <location>
        <begin position="22"/>
        <end position="243"/>
    </location>
</feature>
<evidence type="ECO:0000313" key="6">
    <source>
        <dbReference type="EMBL" id="CAB4581578.1"/>
    </source>
</evidence>
<evidence type="ECO:0000256" key="1">
    <source>
        <dbReference type="ARBA" id="ARBA00005568"/>
    </source>
</evidence>
<dbReference type="GO" id="GO:0046872">
    <property type="term" value="F:metal ion binding"/>
    <property type="evidence" value="ECO:0007669"/>
    <property type="project" value="UniProtKB-KW"/>
</dbReference>
<dbReference type="InterPro" id="IPR015813">
    <property type="entry name" value="Pyrv/PenolPyrv_kinase-like_dom"/>
</dbReference>
<dbReference type="PANTHER" id="PTHR30502:SF0">
    <property type="entry name" value="PHOSPHOENOLPYRUVATE CARBOXYLASE FAMILY PROTEIN"/>
    <property type="match status" value="1"/>
</dbReference>
<proteinExistence type="inferred from homology"/>
<comment type="similarity">
    <text evidence="1">Belongs to the HpcH/HpaI aldolase family.</text>
</comment>
<name>A0A6J6FA76_9ZZZZ</name>
<evidence type="ECO:0000313" key="5">
    <source>
        <dbReference type="EMBL" id="CAB4535050.1"/>
    </source>
</evidence>
<dbReference type="PANTHER" id="PTHR30502">
    <property type="entry name" value="2-KETO-3-DEOXY-L-RHAMNONATE ALDOLASE"/>
    <property type="match status" value="1"/>
</dbReference>
<dbReference type="Gene3D" id="3.20.20.60">
    <property type="entry name" value="Phosphoenolpyruvate-binding domains"/>
    <property type="match status" value="1"/>
</dbReference>
<protein>
    <submittedName>
        <fullName evidence="6">Unannotated protein</fullName>
    </submittedName>
</protein>
<evidence type="ECO:0000256" key="2">
    <source>
        <dbReference type="ARBA" id="ARBA00022723"/>
    </source>
</evidence>
<organism evidence="6">
    <name type="scientific">freshwater metagenome</name>
    <dbReference type="NCBI Taxonomy" id="449393"/>
    <lineage>
        <taxon>unclassified sequences</taxon>
        <taxon>metagenomes</taxon>
        <taxon>ecological metagenomes</taxon>
    </lineage>
</organism>
<dbReference type="Pfam" id="PF03328">
    <property type="entry name" value="HpcH_HpaI"/>
    <property type="match status" value="1"/>
</dbReference>